<dbReference type="VEuPathDB" id="FungiDB:GGTG_13645"/>
<organism evidence="1">
    <name type="scientific">Gaeumannomyces tritici (strain R3-111a-1)</name>
    <name type="common">Wheat and barley take-all root rot fungus</name>
    <name type="synonym">Gaeumannomyces graminis var. tritici</name>
    <dbReference type="NCBI Taxonomy" id="644352"/>
    <lineage>
        <taxon>Eukaryota</taxon>
        <taxon>Fungi</taxon>
        <taxon>Dikarya</taxon>
        <taxon>Ascomycota</taxon>
        <taxon>Pezizomycotina</taxon>
        <taxon>Sordariomycetes</taxon>
        <taxon>Sordariomycetidae</taxon>
        <taxon>Magnaporthales</taxon>
        <taxon>Magnaporthaceae</taxon>
        <taxon>Gaeumannomyces</taxon>
    </lineage>
</organism>
<evidence type="ECO:0000313" key="2">
    <source>
        <dbReference type="EnsemblFungi" id="EJT68781"/>
    </source>
</evidence>
<dbReference type="EMBL" id="GL385421">
    <property type="protein sequence ID" value="EJT68781.1"/>
    <property type="molecule type" value="Genomic_DNA"/>
</dbReference>
<gene>
    <name evidence="2" type="primary">20354103</name>
    <name evidence="1" type="ORF">GGTG_13645</name>
</gene>
<name>J3PJG3_GAET3</name>
<dbReference type="EnsemblFungi" id="EJT68781">
    <property type="protein sequence ID" value="EJT68781"/>
    <property type="gene ID" value="GGTG_13645"/>
</dbReference>
<dbReference type="GeneID" id="20354103"/>
<reference evidence="3" key="1">
    <citation type="submission" date="2010-07" db="EMBL/GenBank/DDBJ databases">
        <title>The genome sequence of Gaeumannomyces graminis var. tritici strain R3-111a-1.</title>
        <authorList>
            <consortium name="The Broad Institute Genome Sequencing Platform"/>
            <person name="Ma L.-J."/>
            <person name="Dead R."/>
            <person name="Young S."/>
            <person name="Zeng Q."/>
            <person name="Koehrsen M."/>
            <person name="Alvarado L."/>
            <person name="Berlin A."/>
            <person name="Chapman S.B."/>
            <person name="Chen Z."/>
            <person name="Freedman E."/>
            <person name="Gellesch M."/>
            <person name="Goldberg J."/>
            <person name="Griggs A."/>
            <person name="Gujja S."/>
            <person name="Heilman E.R."/>
            <person name="Heiman D."/>
            <person name="Hepburn T."/>
            <person name="Howarth C."/>
            <person name="Jen D."/>
            <person name="Larson L."/>
            <person name="Mehta T."/>
            <person name="Neiman D."/>
            <person name="Pearson M."/>
            <person name="Roberts A."/>
            <person name="Saif S."/>
            <person name="Shea T."/>
            <person name="Shenoy N."/>
            <person name="Sisk P."/>
            <person name="Stolte C."/>
            <person name="Sykes S."/>
            <person name="Walk T."/>
            <person name="White J."/>
            <person name="Yandava C."/>
            <person name="Haas B."/>
            <person name="Nusbaum C."/>
            <person name="Birren B."/>
        </authorList>
    </citation>
    <scope>NUCLEOTIDE SEQUENCE [LARGE SCALE GENOMIC DNA]</scope>
    <source>
        <strain evidence="3">R3-111a-1</strain>
    </source>
</reference>
<dbReference type="AlphaFoldDB" id="J3PJG3"/>
<reference evidence="1" key="3">
    <citation type="submission" date="2010-09" db="EMBL/GenBank/DDBJ databases">
        <title>Annotation of Gaeumannomyces graminis var. tritici R3-111a-1.</title>
        <authorList>
            <consortium name="The Broad Institute Genome Sequencing Platform"/>
            <person name="Ma L.-J."/>
            <person name="Dead R."/>
            <person name="Young S.K."/>
            <person name="Zeng Q."/>
            <person name="Gargeya S."/>
            <person name="Fitzgerald M."/>
            <person name="Haas B."/>
            <person name="Abouelleil A."/>
            <person name="Alvarado L."/>
            <person name="Arachchi H.M."/>
            <person name="Berlin A."/>
            <person name="Brown A."/>
            <person name="Chapman S.B."/>
            <person name="Chen Z."/>
            <person name="Dunbar C."/>
            <person name="Freedman E."/>
            <person name="Gearin G."/>
            <person name="Gellesch M."/>
            <person name="Goldberg J."/>
            <person name="Griggs A."/>
            <person name="Gujja S."/>
            <person name="Heiman D."/>
            <person name="Howarth C."/>
            <person name="Larson L."/>
            <person name="Lui A."/>
            <person name="MacDonald P.J.P."/>
            <person name="Mehta T."/>
            <person name="Montmayeur A."/>
            <person name="Murphy C."/>
            <person name="Neiman D."/>
            <person name="Pearson M."/>
            <person name="Priest M."/>
            <person name="Roberts A."/>
            <person name="Saif S."/>
            <person name="Shea T."/>
            <person name="Shenoy N."/>
            <person name="Sisk P."/>
            <person name="Stolte C."/>
            <person name="Sykes S."/>
            <person name="Yandava C."/>
            <person name="Wortman J."/>
            <person name="Nusbaum C."/>
            <person name="Birren B."/>
        </authorList>
    </citation>
    <scope>NUCLEOTIDE SEQUENCE</scope>
    <source>
        <strain evidence="1">R3-111a-1</strain>
    </source>
</reference>
<protein>
    <submittedName>
        <fullName evidence="1 2">Uncharacterized protein</fullName>
    </submittedName>
</protein>
<dbReference type="Proteomes" id="UP000006039">
    <property type="component" value="Unassembled WGS sequence"/>
</dbReference>
<sequence length="55" mass="5902">MSSAAAVVLSWHVTASQRPHPQSGLPKVQGHVVWILIPFRLTEAFQGSPAGRLLA</sequence>
<evidence type="ECO:0000313" key="3">
    <source>
        <dbReference type="Proteomes" id="UP000006039"/>
    </source>
</evidence>
<proteinExistence type="predicted"/>
<accession>J3PJG3</accession>
<dbReference type="HOGENOM" id="CLU_3032478_0_0_1"/>
<reference evidence="2" key="5">
    <citation type="submission" date="2018-04" db="UniProtKB">
        <authorList>
            <consortium name="EnsemblFungi"/>
        </authorList>
    </citation>
    <scope>IDENTIFICATION</scope>
    <source>
        <strain evidence="2">R3-111a-1</strain>
    </source>
</reference>
<reference evidence="1" key="2">
    <citation type="submission" date="2010-07" db="EMBL/GenBank/DDBJ databases">
        <authorList>
            <consortium name="The Broad Institute Genome Sequencing Platform"/>
            <consortium name="Broad Institute Genome Sequencing Center for Infectious Disease"/>
            <person name="Ma L.-J."/>
            <person name="Dead R."/>
            <person name="Young S."/>
            <person name="Zeng Q."/>
            <person name="Koehrsen M."/>
            <person name="Alvarado L."/>
            <person name="Berlin A."/>
            <person name="Chapman S.B."/>
            <person name="Chen Z."/>
            <person name="Freedman E."/>
            <person name="Gellesch M."/>
            <person name="Goldberg J."/>
            <person name="Griggs A."/>
            <person name="Gujja S."/>
            <person name="Heilman E.R."/>
            <person name="Heiman D."/>
            <person name="Hepburn T."/>
            <person name="Howarth C."/>
            <person name="Jen D."/>
            <person name="Larson L."/>
            <person name="Mehta T."/>
            <person name="Neiman D."/>
            <person name="Pearson M."/>
            <person name="Roberts A."/>
            <person name="Saif S."/>
            <person name="Shea T."/>
            <person name="Shenoy N."/>
            <person name="Sisk P."/>
            <person name="Stolte C."/>
            <person name="Sykes S."/>
            <person name="Walk T."/>
            <person name="White J."/>
            <person name="Yandava C."/>
            <person name="Haas B."/>
            <person name="Nusbaum C."/>
            <person name="Birren B."/>
        </authorList>
    </citation>
    <scope>NUCLEOTIDE SEQUENCE</scope>
    <source>
        <strain evidence="1">R3-111a-1</strain>
    </source>
</reference>
<reference evidence="2" key="4">
    <citation type="journal article" date="2015" name="G3 (Bethesda)">
        <title>Genome sequences of three phytopathogenic species of the Magnaporthaceae family of fungi.</title>
        <authorList>
            <person name="Okagaki L.H."/>
            <person name="Nunes C.C."/>
            <person name="Sailsbery J."/>
            <person name="Clay B."/>
            <person name="Brown D."/>
            <person name="John T."/>
            <person name="Oh Y."/>
            <person name="Young N."/>
            <person name="Fitzgerald M."/>
            <person name="Haas B.J."/>
            <person name="Zeng Q."/>
            <person name="Young S."/>
            <person name="Adiconis X."/>
            <person name="Fan L."/>
            <person name="Levin J.Z."/>
            <person name="Mitchell T.K."/>
            <person name="Okubara P.A."/>
            <person name="Farman M.L."/>
            <person name="Kohn L.M."/>
            <person name="Birren B."/>
            <person name="Ma L.-J."/>
            <person name="Dean R.A."/>
        </authorList>
    </citation>
    <scope>NUCLEOTIDE SEQUENCE</scope>
    <source>
        <strain evidence="2">R3-111a-1</strain>
    </source>
</reference>
<dbReference type="RefSeq" id="XP_009229826.1">
    <property type="nucleotide sequence ID" value="XM_009231562.1"/>
</dbReference>
<evidence type="ECO:0000313" key="1">
    <source>
        <dbReference type="EMBL" id="EJT68781.1"/>
    </source>
</evidence>
<keyword evidence="3" id="KW-1185">Reference proteome</keyword>